<evidence type="ECO:0000313" key="5">
    <source>
        <dbReference type="Proteomes" id="UP000198670"/>
    </source>
</evidence>
<dbReference type="EMBL" id="FOQO01000011">
    <property type="protein sequence ID" value="SFJ62454.1"/>
    <property type="molecule type" value="Genomic_DNA"/>
</dbReference>
<dbReference type="InterPro" id="IPR014718">
    <property type="entry name" value="GH-type_carb-bd"/>
</dbReference>
<dbReference type="GO" id="GO:0030246">
    <property type="term" value="F:carbohydrate binding"/>
    <property type="evidence" value="ECO:0007669"/>
    <property type="project" value="InterPro"/>
</dbReference>
<protein>
    <submittedName>
        <fullName evidence="4">Galactose mutarotase</fullName>
    </submittedName>
</protein>
<dbReference type="AlphaFoldDB" id="A0A1I3SUD9"/>
<evidence type="ECO:0000256" key="3">
    <source>
        <dbReference type="ARBA" id="ARBA00022837"/>
    </source>
</evidence>
<evidence type="ECO:0000313" key="4">
    <source>
        <dbReference type="EMBL" id="SFJ62454.1"/>
    </source>
</evidence>
<name>A0A1I3SUD9_9SPHI</name>
<dbReference type="GO" id="GO:0005975">
    <property type="term" value="P:carbohydrate metabolic process"/>
    <property type="evidence" value="ECO:0007669"/>
    <property type="project" value="InterPro"/>
</dbReference>
<dbReference type="InterPro" id="IPR008183">
    <property type="entry name" value="Aldose_1/G6P_1-epimerase"/>
</dbReference>
<evidence type="ECO:0000256" key="1">
    <source>
        <dbReference type="ARBA" id="ARBA00001913"/>
    </source>
</evidence>
<accession>A0A1I3SUD9</accession>
<dbReference type="InterPro" id="IPR011013">
    <property type="entry name" value="Gal_mutarotase_sf_dom"/>
</dbReference>
<dbReference type="CDD" id="cd09024">
    <property type="entry name" value="Aldose_epim_lacX"/>
    <property type="match status" value="1"/>
</dbReference>
<gene>
    <name evidence="4" type="ORF">SAMN05444682_111191</name>
</gene>
<dbReference type="STRING" id="1477437.SAMN05444682_111191"/>
<dbReference type="PANTHER" id="PTHR11122:SF13">
    <property type="entry name" value="GLUCOSE-6-PHOSPHATE 1-EPIMERASE"/>
    <property type="match status" value="1"/>
</dbReference>
<dbReference type="Pfam" id="PF01263">
    <property type="entry name" value="Aldose_epim"/>
    <property type="match status" value="1"/>
</dbReference>
<dbReference type="GO" id="GO:0016853">
    <property type="term" value="F:isomerase activity"/>
    <property type="evidence" value="ECO:0007669"/>
    <property type="project" value="InterPro"/>
</dbReference>
<keyword evidence="3" id="KW-0106">Calcium</keyword>
<dbReference type="OrthoDB" id="9795355at2"/>
<organism evidence="4 5">
    <name type="scientific">Parapedobacter indicus</name>
    <dbReference type="NCBI Taxonomy" id="1477437"/>
    <lineage>
        <taxon>Bacteria</taxon>
        <taxon>Pseudomonadati</taxon>
        <taxon>Bacteroidota</taxon>
        <taxon>Sphingobacteriia</taxon>
        <taxon>Sphingobacteriales</taxon>
        <taxon>Sphingobacteriaceae</taxon>
        <taxon>Parapedobacter</taxon>
    </lineage>
</organism>
<dbReference type="SUPFAM" id="SSF74650">
    <property type="entry name" value="Galactose mutarotase-like"/>
    <property type="match status" value="1"/>
</dbReference>
<reference evidence="4 5" key="1">
    <citation type="submission" date="2016-10" db="EMBL/GenBank/DDBJ databases">
        <authorList>
            <person name="de Groot N.N."/>
        </authorList>
    </citation>
    <scope>NUCLEOTIDE SEQUENCE [LARGE SCALE GENOMIC DNA]</scope>
    <source>
        <strain evidence="4 5">RK1</strain>
    </source>
</reference>
<dbReference type="Proteomes" id="UP000198670">
    <property type="component" value="Unassembled WGS sequence"/>
</dbReference>
<dbReference type="RefSeq" id="WP_090630418.1">
    <property type="nucleotide sequence ID" value="NZ_FOQO01000011.1"/>
</dbReference>
<proteinExistence type="predicted"/>
<dbReference type="Gene3D" id="2.70.98.10">
    <property type="match status" value="1"/>
</dbReference>
<comment type="subunit">
    <text evidence="2">Monomer.</text>
</comment>
<keyword evidence="5" id="KW-1185">Reference proteome</keyword>
<evidence type="ECO:0000256" key="2">
    <source>
        <dbReference type="ARBA" id="ARBA00011245"/>
    </source>
</evidence>
<sequence length="289" mass="33237">MVLENGFLRAEVNAKGAELKSLRSTSDGYEYLWSADPAYWAKTSPVLFPIVGALKDNNYYYAGEKYEMLRHGFARDHFFEGSQLSDDEALFVLKDTKETRISYPFAFRLSLRYALIDHSLRCTYEVHNPSNDHPLFFSVGGHPAFAVGGSGKKPVYQDHYLEFSEDHVLDCHVIDQNLISGHMEIIALDHHRLPLKHDLFYNDALVLKTLKSPIITLRNRINDHGIHVRREGFPYFGIWAAKDADFVCLEPWCGIADSIHHNQRLEDKEGIQRLDAGETWMRSWEVACF</sequence>
<dbReference type="PANTHER" id="PTHR11122">
    <property type="entry name" value="APOSPORY-ASSOCIATED PROTEIN C-RELATED"/>
    <property type="match status" value="1"/>
</dbReference>
<comment type="cofactor">
    <cofactor evidence="1">
        <name>Ca(2+)</name>
        <dbReference type="ChEBI" id="CHEBI:29108"/>
    </cofactor>
</comment>
<dbReference type="InterPro" id="IPR037481">
    <property type="entry name" value="LacX"/>
</dbReference>